<keyword evidence="5 6" id="KW-0408">Iron</keyword>
<evidence type="ECO:0000256" key="2">
    <source>
        <dbReference type="ARBA" id="ARBA00022617"/>
    </source>
</evidence>
<feature type="chain" id="PRO_5023011478" evidence="7">
    <location>
        <begin position="21"/>
        <end position="106"/>
    </location>
</feature>
<reference evidence="9 10" key="1">
    <citation type="submission" date="2019-09" db="EMBL/GenBank/DDBJ databases">
        <title>Salinarimonas rosea gen. nov., sp. nov., a new member of the a-2 subgroup of the Proteobacteria.</title>
        <authorList>
            <person name="Liu J."/>
        </authorList>
    </citation>
    <scope>NUCLEOTIDE SEQUENCE [LARGE SCALE GENOMIC DNA]</scope>
    <source>
        <strain evidence="9 10">BN140002</strain>
    </source>
</reference>
<dbReference type="PANTHER" id="PTHR33751:SF9">
    <property type="entry name" value="CYTOCHROME C4"/>
    <property type="match status" value="1"/>
</dbReference>
<dbReference type="Proteomes" id="UP000323142">
    <property type="component" value="Unassembled WGS sequence"/>
</dbReference>
<feature type="signal peptide" evidence="7">
    <location>
        <begin position="1"/>
        <end position="20"/>
    </location>
</feature>
<evidence type="ECO:0000256" key="3">
    <source>
        <dbReference type="ARBA" id="ARBA00022723"/>
    </source>
</evidence>
<dbReference type="InterPro" id="IPR036909">
    <property type="entry name" value="Cyt_c-like_dom_sf"/>
</dbReference>
<dbReference type="InterPro" id="IPR050597">
    <property type="entry name" value="Cytochrome_c_Oxidase_Subunit"/>
</dbReference>
<evidence type="ECO:0000256" key="7">
    <source>
        <dbReference type="SAM" id="SignalP"/>
    </source>
</evidence>
<dbReference type="Pfam" id="PF00034">
    <property type="entry name" value="Cytochrom_C"/>
    <property type="match status" value="1"/>
</dbReference>
<accession>A0A5B2VGH0</accession>
<proteinExistence type="predicted"/>
<evidence type="ECO:0000256" key="5">
    <source>
        <dbReference type="ARBA" id="ARBA00023004"/>
    </source>
</evidence>
<comment type="caution">
    <text evidence="9">The sequence shown here is derived from an EMBL/GenBank/DDBJ whole genome shotgun (WGS) entry which is preliminary data.</text>
</comment>
<dbReference type="OrthoDB" id="9808603at2"/>
<dbReference type="SUPFAM" id="SSF46626">
    <property type="entry name" value="Cytochrome c"/>
    <property type="match status" value="1"/>
</dbReference>
<keyword evidence="10" id="KW-1185">Reference proteome</keyword>
<dbReference type="InterPro" id="IPR009056">
    <property type="entry name" value="Cyt_c-like_dom"/>
</dbReference>
<organism evidence="9 10">
    <name type="scientific">Salinarimonas soli</name>
    <dbReference type="NCBI Taxonomy" id="1638099"/>
    <lineage>
        <taxon>Bacteria</taxon>
        <taxon>Pseudomonadati</taxon>
        <taxon>Pseudomonadota</taxon>
        <taxon>Alphaproteobacteria</taxon>
        <taxon>Hyphomicrobiales</taxon>
        <taxon>Salinarimonadaceae</taxon>
        <taxon>Salinarimonas</taxon>
    </lineage>
</organism>
<dbReference type="GO" id="GO:0046872">
    <property type="term" value="F:metal ion binding"/>
    <property type="evidence" value="ECO:0007669"/>
    <property type="project" value="UniProtKB-KW"/>
</dbReference>
<evidence type="ECO:0000256" key="4">
    <source>
        <dbReference type="ARBA" id="ARBA00022982"/>
    </source>
</evidence>
<evidence type="ECO:0000256" key="1">
    <source>
        <dbReference type="ARBA" id="ARBA00022448"/>
    </source>
</evidence>
<keyword evidence="1" id="KW-0813">Transport</keyword>
<dbReference type="AlphaFoldDB" id="A0A5B2VGH0"/>
<evidence type="ECO:0000259" key="8">
    <source>
        <dbReference type="PROSITE" id="PS51007"/>
    </source>
</evidence>
<evidence type="ECO:0000256" key="6">
    <source>
        <dbReference type="PROSITE-ProRule" id="PRU00433"/>
    </source>
</evidence>
<dbReference type="Gene3D" id="1.10.760.10">
    <property type="entry name" value="Cytochrome c-like domain"/>
    <property type="match status" value="1"/>
</dbReference>
<keyword evidence="2 6" id="KW-0349">Heme</keyword>
<protein>
    <submittedName>
        <fullName evidence="9">Cytochrome c</fullName>
    </submittedName>
</protein>
<dbReference type="EMBL" id="VUOA01000018">
    <property type="protein sequence ID" value="KAA2237728.1"/>
    <property type="molecule type" value="Genomic_DNA"/>
</dbReference>
<keyword evidence="4" id="KW-0249">Electron transport</keyword>
<dbReference type="RefSeq" id="WP_149816690.1">
    <property type="nucleotide sequence ID" value="NZ_VUOA01000018.1"/>
</dbReference>
<evidence type="ECO:0000313" key="10">
    <source>
        <dbReference type="Proteomes" id="UP000323142"/>
    </source>
</evidence>
<dbReference type="PANTHER" id="PTHR33751">
    <property type="entry name" value="CBB3-TYPE CYTOCHROME C OXIDASE SUBUNIT FIXP"/>
    <property type="match status" value="1"/>
</dbReference>
<feature type="domain" description="Cytochrome c" evidence="8">
    <location>
        <begin position="21"/>
        <end position="100"/>
    </location>
</feature>
<keyword evidence="7" id="KW-0732">Signal</keyword>
<dbReference type="PROSITE" id="PS51007">
    <property type="entry name" value="CYTC"/>
    <property type="match status" value="1"/>
</dbReference>
<keyword evidence="3 6" id="KW-0479">Metal-binding</keyword>
<dbReference type="GO" id="GO:0020037">
    <property type="term" value="F:heme binding"/>
    <property type="evidence" value="ECO:0007669"/>
    <property type="project" value="InterPro"/>
</dbReference>
<gene>
    <name evidence="9" type="ORF">F0L46_08610</name>
</gene>
<name>A0A5B2VGH0_9HYPH</name>
<evidence type="ECO:0000313" key="9">
    <source>
        <dbReference type="EMBL" id="KAA2237728.1"/>
    </source>
</evidence>
<sequence>MRALTIGILLASGLAGPALAADAKAGRQKVAGVCQACHGMDGLSKNPEAPNLAGQIEPYLAKALTEYRGGERKNESMNIVAKELTDADIANIAAYYAGIQIEVIPP</sequence>
<dbReference type="GO" id="GO:0009055">
    <property type="term" value="F:electron transfer activity"/>
    <property type="evidence" value="ECO:0007669"/>
    <property type="project" value="InterPro"/>
</dbReference>
<reference evidence="9 10" key="2">
    <citation type="submission" date="2019-09" db="EMBL/GenBank/DDBJ databases">
        <authorList>
            <person name="Jin C."/>
        </authorList>
    </citation>
    <scope>NUCLEOTIDE SEQUENCE [LARGE SCALE GENOMIC DNA]</scope>
    <source>
        <strain evidence="9 10">BN140002</strain>
    </source>
</reference>